<accession>A0A6S7BXG1</accession>
<feature type="signal peptide" evidence="1">
    <location>
        <begin position="1"/>
        <end position="30"/>
    </location>
</feature>
<organism evidence="2 3">
    <name type="scientific">Paraburkholderia ultramafica</name>
    <dbReference type="NCBI Taxonomy" id="1544867"/>
    <lineage>
        <taxon>Bacteria</taxon>
        <taxon>Pseudomonadati</taxon>
        <taxon>Pseudomonadota</taxon>
        <taxon>Betaproteobacteria</taxon>
        <taxon>Burkholderiales</taxon>
        <taxon>Burkholderiaceae</taxon>
        <taxon>Paraburkholderia</taxon>
    </lineage>
</organism>
<gene>
    <name evidence="2" type="ORF">LMG28614_05534</name>
</gene>
<evidence type="ECO:0000313" key="2">
    <source>
        <dbReference type="EMBL" id="CAB3802050.1"/>
    </source>
</evidence>
<reference evidence="2 3" key="1">
    <citation type="submission" date="2020-04" db="EMBL/GenBank/DDBJ databases">
        <authorList>
            <person name="De Canck E."/>
        </authorList>
    </citation>
    <scope>NUCLEOTIDE SEQUENCE [LARGE SCALE GENOMIC DNA]</scope>
    <source>
        <strain evidence="2 3">LMG 28614</strain>
    </source>
</reference>
<dbReference type="EMBL" id="CADIKK010000032">
    <property type="protein sequence ID" value="CAB3802050.1"/>
    <property type="molecule type" value="Genomic_DNA"/>
</dbReference>
<dbReference type="AlphaFoldDB" id="A0A6S7BXG1"/>
<keyword evidence="3" id="KW-1185">Reference proteome</keyword>
<name>A0A6S7BXG1_9BURK</name>
<evidence type="ECO:0000313" key="3">
    <source>
        <dbReference type="Proteomes" id="UP000494365"/>
    </source>
</evidence>
<protein>
    <recommendedName>
        <fullName evidence="4">DUF1311 domain-containing protein</fullName>
    </recommendedName>
</protein>
<evidence type="ECO:0000256" key="1">
    <source>
        <dbReference type="SAM" id="SignalP"/>
    </source>
</evidence>
<feature type="chain" id="PRO_5028995164" description="DUF1311 domain-containing protein" evidence="1">
    <location>
        <begin position="31"/>
        <end position="151"/>
    </location>
</feature>
<keyword evidence="1" id="KW-0732">Signal</keyword>
<sequence length="151" mass="16955">MRDMGKALLYKSVKSLVAAMALSGFQSIYADEVINYSNCTQHLGGGGFGDFDCYEIHAKSLEADNKKVFNAIKLARGVTSANRIELSGYMRAQDDAAKACDLAIKLEYPSQKERAQRDHIELYDVMAARCHYSIRKQQNEFLHDLHSITND</sequence>
<evidence type="ECO:0008006" key="4">
    <source>
        <dbReference type="Google" id="ProtNLM"/>
    </source>
</evidence>
<proteinExistence type="predicted"/>
<dbReference type="Proteomes" id="UP000494365">
    <property type="component" value="Unassembled WGS sequence"/>
</dbReference>